<dbReference type="Proteomes" id="UP000198615">
    <property type="component" value="Unassembled WGS sequence"/>
</dbReference>
<accession>A0A8G2EY65</accession>
<comment type="caution">
    <text evidence="1">The sequence shown here is derived from an EMBL/GenBank/DDBJ whole genome shotgun (WGS) entry which is preliminary data.</text>
</comment>
<sequence>MQSHRLCTAAADGDWENGRAIALTPVETGISLTGEAPCPSG</sequence>
<gene>
    <name evidence="1" type="ORF">SAMN05660686_01485</name>
</gene>
<keyword evidence="2" id="KW-1185">Reference proteome</keyword>
<evidence type="ECO:0000313" key="2">
    <source>
        <dbReference type="Proteomes" id="UP000198615"/>
    </source>
</evidence>
<dbReference type="EMBL" id="FNBW01000004">
    <property type="protein sequence ID" value="SDF51060.1"/>
    <property type="molecule type" value="Genomic_DNA"/>
</dbReference>
<protein>
    <submittedName>
        <fullName evidence="1">Uncharacterized protein</fullName>
    </submittedName>
</protein>
<proteinExistence type="predicted"/>
<evidence type="ECO:0000313" key="1">
    <source>
        <dbReference type="EMBL" id="SDF51060.1"/>
    </source>
</evidence>
<organism evidence="1 2">
    <name type="scientific">Thalassobaculum litoreum DSM 18839</name>
    <dbReference type="NCBI Taxonomy" id="1123362"/>
    <lineage>
        <taxon>Bacteria</taxon>
        <taxon>Pseudomonadati</taxon>
        <taxon>Pseudomonadota</taxon>
        <taxon>Alphaproteobacteria</taxon>
        <taxon>Rhodospirillales</taxon>
        <taxon>Thalassobaculaceae</taxon>
        <taxon>Thalassobaculum</taxon>
    </lineage>
</organism>
<reference evidence="1 2" key="1">
    <citation type="submission" date="2016-10" db="EMBL/GenBank/DDBJ databases">
        <authorList>
            <person name="Varghese N."/>
            <person name="Submissions S."/>
        </authorList>
    </citation>
    <scope>NUCLEOTIDE SEQUENCE [LARGE SCALE GENOMIC DNA]</scope>
    <source>
        <strain evidence="1 2">DSM 18839</strain>
    </source>
</reference>
<name>A0A8G2EY65_9PROT</name>
<dbReference type="AlphaFoldDB" id="A0A8G2EY65"/>